<dbReference type="Proteomes" id="UP000509658">
    <property type="component" value="Chromosome"/>
</dbReference>
<reference evidence="1 2" key="1">
    <citation type="submission" date="2020-05" db="EMBL/GenBank/DDBJ databases">
        <title>Horizontal transmission and recombination maintain forever young bacterial symbiont genomes.</title>
        <authorList>
            <person name="Russell S.L."/>
            <person name="Pepper-Tunick E."/>
            <person name="Svedberg J."/>
            <person name="Byrne A."/>
            <person name="Ruelas Castillo J."/>
            <person name="Vollmers C."/>
            <person name="Beinart R.A."/>
            <person name="Corbett-Detig R."/>
        </authorList>
    </citation>
    <scope>NUCLEOTIDE SEQUENCE [LARGE SCALE GENOMIC DNA]</scope>
    <source>
        <strain evidence="1">Santa_Monica_outfall</strain>
    </source>
</reference>
<accession>A0A6N0HTB6</accession>
<name>A0A6N0HTB6_9GAMM</name>
<protein>
    <submittedName>
        <fullName evidence="1">Uncharacterized protein</fullName>
    </submittedName>
</protein>
<organism evidence="1 2">
    <name type="scientific">Candidatus Reidiella endopervernicosa</name>
    <dbReference type="NCBI Taxonomy" id="2738883"/>
    <lineage>
        <taxon>Bacteria</taxon>
        <taxon>Pseudomonadati</taxon>
        <taxon>Pseudomonadota</taxon>
        <taxon>Gammaproteobacteria</taxon>
        <taxon>Candidatus Reidiella</taxon>
    </lineage>
</organism>
<keyword evidence="2" id="KW-1185">Reference proteome</keyword>
<gene>
    <name evidence="1" type="ORF">HUE57_04230</name>
</gene>
<dbReference type="EMBL" id="CP054491">
    <property type="protein sequence ID" value="QKQ25592.1"/>
    <property type="molecule type" value="Genomic_DNA"/>
</dbReference>
<proteinExistence type="predicted"/>
<dbReference type="AlphaFoldDB" id="A0A6N0HTB6"/>
<dbReference type="RefSeq" id="WP_174672770.1">
    <property type="nucleotide sequence ID" value="NZ_CP054491.1"/>
</dbReference>
<dbReference type="KEGG" id="rev:HUE57_04230"/>
<evidence type="ECO:0000313" key="2">
    <source>
        <dbReference type="Proteomes" id="UP000509658"/>
    </source>
</evidence>
<evidence type="ECO:0000313" key="1">
    <source>
        <dbReference type="EMBL" id="QKQ25592.1"/>
    </source>
</evidence>
<sequence length="259" mass="30213">MPADLDVYVERIATVANSDHYILSRLLKGLADKGLSYRLRDRFNGRDLAPCAFMHIDLTEVPEHFHRIDRYYTRVVNGKAPSIDRRRYSRAMLQQDSSYGGPVISKSIYNHRGVPEFNYYRRLTVLARIGHLLKKLIKPHYKQLRCPEYQVHADLNEVPELVWSNKELMVERFLPGSLELPIEKHRYNFFYDYEFTSRSAFDSLLCDPAKVVSVDSFEEVPDEVAAIRKMLNLDYGSIDYFMVDGGHLSSMPTRQRQRG</sequence>